<dbReference type="SUPFAM" id="SSF53335">
    <property type="entry name" value="S-adenosyl-L-methionine-dependent methyltransferases"/>
    <property type="match status" value="1"/>
</dbReference>
<dbReference type="CDD" id="cd02440">
    <property type="entry name" value="AdoMet_MTases"/>
    <property type="match status" value="1"/>
</dbReference>
<comment type="caution">
    <text evidence="1">The sequence shown here is derived from an EMBL/GenBank/DDBJ whole genome shotgun (WGS) entry which is preliminary data.</text>
</comment>
<keyword evidence="2" id="KW-1185">Reference proteome</keyword>
<evidence type="ECO:0008006" key="3">
    <source>
        <dbReference type="Google" id="ProtNLM"/>
    </source>
</evidence>
<protein>
    <recommendedName>
        <fullName evidence="3">Methyltransferase domain-containing protein</fullName>
    </recommendedName>
</protein>
<dbReference type="EMBL" id="JAULSW010000008">
    <property type="protein sequence ID" value="KAK3372334.1"/>
    <property type="molecule type" value="Genomic_DNA"/>
</dbReference>
<evidence type="ECO:0000313" key="2">
    <source>
        <dbReference type="Proteomes" id="UP001285441"/>
    </source>
</evidence>
<dbReference type="Gene3D" id="3.40.50.150">
    <property type="entry name" value="Vaccinia Virus protein VP39"/>
    <property type="match status" value="1"/>
</dbReference>
<reference evidence="1" key="1">
    <citation type="journal article" date="2023" name="Mol. Phylogenet. Evol.">
        <title>Genome-scale phylogeny and comparative genomics of the fungal order Sordariales.</title>
        <authorList>
            <person name="Hensen N."/>
            <person name="Bonometti L."/>
            <person name="Westerberg I."/>
            <person name="Brannstrom I.O."/>
            <person name="Guillou S."/>
            <person name="Cros-Aarteil S."/>
            <person name="Calhoun S."/>
            <person name="Haridas S."/>
            <person name="Kuo A."/>
            <person name="Mondo S."/>
            <person name="Pangilinan J."/>
            <person name="Riley R."/>
            <person name="LaButti K."/>
            <person name="Andreopoulos B."/>
            <person name="Lipzen A."/>
            <person name="Chen C."/>
            <person name="Yan M."/>
            <person name="Daum C."/>
            <person name="Ng V."/>
            <person name="Clum A."/>
            <person name="Steindorff A."/>
            <person name="Ohm R.A."/>
            <person name="Martin F."/>
            <person name="Silar P."/>
            <person name="Natvig D.O."/>
            <person name="Lalanne C."/>
            <person name="Gautier V."/>
            <person name="Ament-Velasquez S.L."/>
            <person name="Kruys A."/>
            <person name="Hutchinson M.I."/>
            <person name="Powell A.J."/>
            <person name="Barry K."/>
            <person name="Miller A.N."/>
            <person name="Grigoriev I.V."/>
            <person name="Debuchy R."/>
            <person name="Gladieux P."/>
            <person name="Hiltunen Thoren M."/>
            <person name="Johannesson H."/>
        </authorList>
    </citation>
    <scope>NUCLEOTIDE SEQUENCE</scope>
    <source>
        <strain evidence="1">CBS 232.78</strain>
    </source>
</reference>
<organism evidence="1 2">
    <name type="scientific">Podospora didyma</name>
    <dbReference type="NCBI Taxonomy" id="330526"/>
    <lineage>
        <taxon>Eukaryota</taxon>
        <taxon>Fungi</taxon>
        <taxon>Dikarya</taxon>
        <taxon>Ascomycota</taxon>
        <taxon>Pezizomycotina</taxon>
        <taxon>Sordariomycetes</taxon>
        <taxon>Sordariomycetidae</taxon>
        <taxon>Sordariales</taxon>
        <taxon>Podosporaceae</taxon>
        <taxon>Podospora</taxon>
    </lineage>
</organism>
<proteinExistence type="predicted"/>
<reference evidence="1" key="2">
    <citation type="submission" date="2023-06" db="EMBL/GenBank/DDBJ databases">
        <authorList>
            <consortium name="Lawrence Berkeley National Laboratory"/>
            <person name="Haridas S."/>
            <person name="Hensen N."/>
            <person name="Bonometti L."/>
            <person name="Westerberg I."/>
            <person name="Brannstrom I.O."/>
            <person name="Guillou S."/>
            <person name="Cros-Aarteil S."/>
            <person name="Calhoun S."/>
            <person name="Kuo A."/>
            <person name="Mondo S."/>
            <person name="Pangilinan J."/>
            <person name="Riley R."/>
            <person name="LaButti K."/>
            <person name="Andreopoulos B."/>
            <person name="Lipzen A."/>
            <person name="Chen C."/>
            <person name="Yanf M."/>
            <person name="Daum C."/>
            <person name="Ng V."/>
            <person name="Clum A."/>
            <person name="Steindorff A."/>
            <person name="Ohm R."/>
            <person name="Martin F."/>
            <person name="Silar P."/>
            <person name="Natvig D."/>
            <person name="Lalanne C."/>
            <person name="Gautier V."/>
            <person name="Ament-velasquez S.L."/>
            <person name="Kruys A."/>
            <person name="Hutchinson M.I."/>
            <person name="Powell A.J."/>
            <person name="Barry K."/>
            <person name="Miller A.N."/>
            <person name="Grigoriev I.V."/>
            <person name="Debuchy R."/>
            <person name="Gladieux P."/>
            <person name="Thoren M.H."/>
            <person name="Johannesson H."/>
        </authorList>
    </citation>
    <scope>NUCLEOTIDE SEQUENCE</scope>
    <source>
        <strain evidence="1">CBS 232.78</strain>
    </source>
</reference>
<evidence type="ECO:0000313" key="1">
    <source>
        <dbReference type="EMBL" id="KAK3372334.1"/>
    </source>
</evidence>
<dbReference type="AlphaFoldDB" id="A0AAE0K9E4"/>
<name>A0AAE0K9E4_9PEZI</name>
<dbReference type="Proteomes" id="UP001285441">
    <property type="component" value="Unassembled WGS sequence"/>
</dbReference>
<gene>
    <name evidence="1" type="ORF">B0H63DRAFT_292384</name>
</gene>
<accession>A0AAE0K9E4</accession>
<dbReference type="InterPro" id="IPR029063">
    <property type="entry name" value="SAM-dependent_MTases_sf"/>
</dbReference>
<sequence>MSVATHSPSALLSLSSASKIASYNVQPASGPNPISSAIELSQATHRINLVNAWGVIHPGSRILELGCGQGTCTAVLAEAVSQVGGGQVDAVDPAPLDYGMPFTLGEAQQHLASGPVGKFITFHRADPVSFLTAPENEDKKWDVAVLAHCIWYFASAEELGRILTALKERAKRVCVAEYALHATEPAAVPHVLAVLARAALEAHRLTSSENVQTLLSPAGIKEVAAGSGWKIESESTVVPDAELSDGYWEMATVVAKEFVDDVGKAINQDKVRSLLNSARDATVAAAEAVGGAKKTRTMDVWVATLVVG</sequence>